<evidence type="ECO:0000313" key="2">
    <source>
        <dbReference type="EMBL" id="PLS30180.1"/>
    </source>
</evidence>
<reference evidence="2 3" key="1">
    <citation type="submission" date="2017-07" db="EMBL/GenBank/DDBJ databases">
        <title>Bifidobacterium novel species.</title>
        <authorList>
            <person name="Lugli G.A."/>
            <person name="Milani C."/>
            <person name="Duranti S."/>
            <person name="Mangifesta M."/>
        </authorList>
    </citation>
    <scope>NUCLEOTIDE SEQUENCE [LARGE SCALE GENOMIC DNA]</scope>
    <source>
        <strain evidence="3">Uis1B</strain>
    </source>
</reference>
<proteinExistence type="predicted"/>
<feature type="non-terminal residue" evidence="2">
    <location>
        <position position="1"/>
    </location>
</feature>
<comment type="caution">
    <text evidence="2">The sequence shown here is derived from an EMBL/GenBank/DDBJ whole genome shotgun (WGS) entry which is preliminary data.</text>
</comment>
<keyword evidence="1" id="KW-0472">Membrane</keyword>
<name>A0A2N5J7J7_9BIFI</name>
<protein>
    <submittedName>
        <fullName evidence="2">Uncharacterized protein</fullName>
    </submittedName>
</protein>
<feature type="transmembrane region" description="Helical" evidence="1">
    <location>
        <begin position="203"/>
        <end position="225"/>
    </location>
</feature>
<dbReference type="Proteomes" id="UP000235050">
    <property type="component" value="Unassembled WGS sequence"/>
</dbReference>
<keyword evidence="1" id="KW-1133">Transmembrane helix</keyword>
<evidence type="ECO:0000313" key="3">
    <source>
        <dbReference type="Proteomes" id="UP000235050"/>
    </source>
</evidence>
<sequence length="235" mass="25113">TLTFESARLLDMDATVSDGWRPGREQAEQTTGWWLKVTKIGYLGHDAHGRFQPDRPAKGAVLNMQETVDQTGRTPVAGATTNTITLNNKGEGTFPYHRIKAGQTRWYKVWESKAPAPLQVPQGGAYWIVKAVNTTGSQGATLTITGSSAETRWLLKGAAAGDKVDTVSPGSGLTSRPVVWRQTLGDTIMQGVTPPVTGNGFDLGRAALVGGGVILLIALLGITVVRLRRRGIHTA</sequence>
<keyword evidence="1" id="KW-0812">Transmembrane</keyword>
<dbReference type="RefSeq" id="WP_165782855.1">
    <property type="nucleotide sequence ID" value="NZ_NMWU01000041.1"/>
</dbReference>
<keyword evidence="3" id="KW-1185">Reference proteome</keyword>
<evidence type="ECO:0000256" key="1">
    <source>
        <dbReference type="SAM" id="Phobius"/>
    </source>
</evidence>
<organism evidence="2 3">
    <name type="scientific">Bifidobacterium margollesii</name>
    <dbReference type="NCBI Taxonomy" id="2020964"/>
    <lineage>
        <taxon>Bacteria</taxon>
        <taxon>Bacillati</taxon>
        <taxon>Actinomycetota</taxon>
        <taxon>Actinomycetes</taxon>
        <taxon>Bifidobacteriales</taxon>
        <taxon>Bifidobacteriaceae</taxon>
        <taxon>Bifidobacterium</taxon>
    </lineage>
</organism>
<accession>A0A2N5J7J7</accession>
<gene>
    <name evidence="2" type="ORF">Uis1B_2002</name>
</gene>
<dbReference type="EMBL" id="NMWU01000041">
    <property type="protein sequence ID" value="PLS30180.1"/>
    <property type="molecule type" value="Genomic_DNA"/>
</dbReference>
<dbReference type="AlphaFoldDB" id="A0A2N5J7J7"/>